<proteinExistence type="inferred from homology"/>
<dbReference type="GO" id="GO:0004733">
    <property type="term" value="F:pyridoxamine phosphate oxidase activity"/>
    <property type="evidence" value="ECO:0007669"/>
    <property type="project" value="UniProtKB-UniRule"/>
</dbReference>
<evidence type="ECO:0000313" key="10">
    <source>
        <dbReference type="Proteomes" id="UP000524237"/>
    </source>
</evidence>
<feature type="domain" description="Pyridoxine 5'-phosphate oxidase dimerisation C-terminal" evidence="8">
    <location>
        <begin position="172"/>
        <end position="213"/>
    </location>
</feature>
<keyword evidence="5" id="KW-0664">Pyridoxine biosynthesis</keyword>
<dbReference type="EC" id="1.4.3.5" evidence="5"/>
<feature type="binding site" evidence="5 6">
    <location>
        <position position="185"/>
    </location>
    <ligand>
        <name>FMN</name>
        <dbReference type="ChEBI" id="CHEBI:58210"/>
    </ligand>
</feature>
<comment type="subunit">
    <text evidence="5">Homodimer.</text>
</comment>
<evidence type="ECO:0000256" key="1">
    <source>
        <dbReference type="ARBA" id="ARBA00007301"/>
    </source>
</evidence>
<feature type="binding site" evidence="5 6">
    <location>
        <begin position="139"/>
        <end position="140"/>
    </location>
    <ligand>
        <name>FMN</name>
        <dbReference type="ChEBI" id="CHEBI:58210"/>
    </ligand>
</feature>
<feature type="binding site" evidence="5 6">
    <location>
        <position position="82"/>
    </location>
    <ligand>
        <name>FMN</name>
        <dbReference type="ChEBI" id="CHEBI:58210"/>
    </ligand>
</feature>
<dbReference type="PIRSF" id="PIRSF000190">
    <property type="entry name" value="Pyd_amn-ph_oxd"/>
    <property type="match status" value="1"/>
</dbReference>
<comment type="caution">
    <text evidence="9">The sequence shown here is derived from an EMBL/GenBank/DDBJ whole genome shotgun (WGS) entry which is preliminary data.</text>
</comment>
<name>A0A7W3PNB7_9MICO</name>
<feature type="binding site" evidence="5 6">
    <location>
        <position position="81"/>
    </location>
    <ligand>
        <name>FMN</name>
        <dbReference type="ChEBI" id="CHEBI:58210"/>
    </ligand>
</feature>
<dbReference type="RefSeq" id="WP_182483502.1">
    <property type="nucleotide sequence ID" value="NZ_JACGWU010000001.1"/>
</dbReference>
<dbReference type="InterPro" id="IPR000659">
    <property type="entry name" value="Pyridox_Oxase"/>
</dbReference>
<feature type="domain" description="Pyridoxamine 5'-phosphate oxidase N-terminal" evidence="7">
    <location>
        <begin position="33"/>
        <end position="151"/>
    </location>
</feature>
<keyword evidence="10" id="KW-1185">Reference proteome</keyword>
<dbReference type="Proteomes" id="UP000524237">
    <property type="component" value="Unassembled WGS sequence"/>
</dbReference>
<evidence type="ECO:0000256" key="2">
    <source>
        <dbReference type="ARBA" id="ARBA00022630"/>
    </source>
</evidence>
<dbReference type="Pfam" id="PF10590">
    <property type="entry name" value="PNP_phzG_C"/>
    <property type="match status" value="1"/>
</dbReference>
<dbReference type="SUPFAM" id="SSF50475">
    <property type="entry name" value="FMN-binding split barrel"/>
    <property type="match status" value="1"/>
</dbReference>
<evidence type="ECO:0000256" key="5">
    <source>
        <dbReference type="HAMAP-Rule" id="MF_01629"/>
    </source>
</evidence>
<dbReference type="GO" id="GO:0010181">
    <property type="term" value="F:FMN binding"/>
    <property type="evidence" value="ECO:0007669"/>
    <property type="project" value="UniProtKB-UniRule"/>
</dbReference>
<dbReference type="EMBL" id="JACGWU010000001">
    <property type="protein sequence ID" value="MBA8828033.1"/>
    <property type="molecule type" value="Genomic_DNA"/>
</dbReference>
<comment type="pathway">
    <text evidence="5">Cofactor metabolism; pyridoxal 5'-phosphate salvage; pyridoxal 5'-phosphate from pyridoxine 5'-phosphate: step 1/1.</text>
</comment>
<evidence type="ECO:0000313" key="9">
    <source>
        <dbReference type="EMBL" id="MBA8828033.1"/>
    </source>
</evidence>
<evidence type="ECO:0000256" key="4">
    <source>
        <dbReference type="ARBA" id="ARBA00023002"/>
    </source>
</evidence>
<organism evidence="9 10">
    <name type="scientific">Alpinimonas psychrophila</name>
    <dbReference type="NCBI Taxonomy" id="748908"/>
    <lineage>
        <taxon>Bacteria</taxon>
        <taxon>Bacillati</taxon>
        <taxon>Actinomycetota</taxon>
        <taxon>Actinomycetes</taxon>
        <taxon>Micrococcales</taxon>
        <taxon>Microbacteriaceae</taxon>
        <taxon>Alpinimonas</taxon>
    </lineage>
</organism>
<dbReference type="PANTHER" id="PTHR10851">
    <property type="entry name" value="PYRIDOXINE-5-PHOSPHATE OXIDASE"/>
    <property type="match status" value="1"/>
</dbReference>
<comment type="pathway">
    <text evidence="5">Cofactor metabolism; pyridoxal 5'-phosphate salvage; pyridoxal 5'-phosphate from pyridoxamine 5'-phosphate: step 1/1.</text>
</comment>
<feature type="binding site" evidence="5">
    <location>
        <position position="65"/>
    </location>
    <ligand>
        <name>substrate</name>
    </ligand>
</feature>
<feature type="binding site" evidence="5 6">
    <location>
        <position position="104"/>
    </location>
    <ligand>
        <name>FMN</name>
        <dbReference type="ChEBI" id="CHEBI:58210"/>
    </ligand>
</feature>
<comment type="caution">
    <text evidence="5">Lacks conserved residue(s) required for the propagation of feature annotation.</text>
</comment>
<feature type="binding site" evidence="5 6">
    <location>
        <position position="195"/>
    </location>
    <ligand>
        <name>FMN</name>
        <dbReference type="ChEBI" id="CHEBI:58210"/>
    </ligand>
</feature>
<feature type="binding site" evidence="5">
    <location>
        <begin position="191"/>
        <end position="193"/>
    </location>
    <ligand>
        <name>substrate</name>
    </ligand>
</feature>
<dbReference type="HAMAP" id="MF_01629">
    <property type="entry name" value="PdxH"/>
    <property type="match status" value="1"/>
</dbReference>
<evidence type="ECO:0000259" key="8">
    <source>
        <dbReference type="Pfam" id="PF10590"/>
    </source>
</evidence>
<dbReference type="AlphaFoldDB" id="A0A7W3PNB7"/>
<accession>A0A7W3PNB7</accession>
<evidence type="ECO:0000256" key="6">
    <source>
        <dbReference type="PIRSR" id="PIRSR000190-2"/>
    </source>
</evidence>
<feature type="binding site" evidence="5">
    <location>
        <position position="122"/>
    </location>
    <ligand>
        <name>substrate</name>
    </ligand>
</feature>
<gene>
    <name evidence="5" type="primary">pdxH</name>
    <name evidence="9" type="ORF">FB555_000104</name>
</gene>
<dbReference type="PANTHER" id="PTHR10851:SF0">
    <property type="entry name" value="PYRIDOXINE-5'-PHOSPHATE OXIDASE"/>
    <property type="match status" value="1"/>
</dbReference>
<dbReference type="Pfam" id="PF01243">
    <property type="entry name" value="PNPOx_N"/>
    <property type="match status" value="1"/>
</dbReference>
<comment type="cofactor">
    <cofactor evidence="5 6">
        <name>FMN</name>
        <dbReference type="ChEBI" id="CHEBI:58210"/>
    </cofactor>
    <text evidence="5 6">Binds 1 FMN per subunit.</text>
</comment>
<dbReference type="UniPathway" id="UPA01068">
    <property type="reaction ID" value="UER00304"/>
</dbReference>
<dbReference type="InterPro" id="IPR019576">
    <property type="entry name" value="Pyridoxamine_oxidase_dimer_C"/>
</dbReference>
<protein>
    <recommendedName>
        <fullName evidence="5">Pyridoxine/pyridoxamine 5'-phosphate oxidase</fullName>
        <ecNumber evidence="5">1.4.3.5</ecNumber>
    </recommendedName>
    <alternativeName>
        <fullName evidence="5">PNP/PMP oxidase</fullName>
        <shortName evidence="5">PNPOx</shortName>
    </alternativeName>
    <alternativeName>
        <fullName evidence="5">Pyridoxal 5'-phosphate synthase</fullName>
    </alternativeName>
</protein>
<dbReference type="NCBIfam" id="TIGR00558">
    <property type="entry name" value="pdxH"/>
    <property type="match status" value="1"/>
</dbReference>
<keyword evidence="3 5" id="KW-0288">FMN</keyword>
<dbReference type="InterPro" id="IPR012349">
    <property type="entry name" value="Split_barrel_FMN-bd"/>
</dbReference>
<feature type="binding site" evidence="5">
    <location>
        <position position="126"/>
    </location>
    <ligand>
        <name>substrate</name>
    </ligand>
</feature>
<comment type="similarity">
    <text evidence="1 5">Belongs to the pyridoxamine 5'-phosphate oxidase family.</text>
</comment>
<reference evidence="9 10" key="1">
    <citation type="submission" date="2020-07" db="EMBL/GenBank/DDBJ databases">
        <title>Sequencing the genomes of 1000 actinobacteria strains.</title>
        <authorList>
            <person name="Klenk H.-P."/>
        </authorList>
    </citation>
    <scope>NUCLEOTIDE SEQUENCE [LARGE SCALE GENOMIC DNA]</scope>
    <source>
        <strain evidence="9 10">DSM 23737</strain>
    </source>
</reference>
<keyword evidence="4 5" id="KW-0560">Oxidoreductase</keyword>
<dbReference type="GO" id="GO:0008615">
    <property type="term" value="P:pyridoxine biosynthetic process"/>
    <property type="evidence" value="ECO:0007669"/>
    <property type="project" value="UniProtKB-UniRule"/>
</dbReference>
<sequence length="213" mass="24058">MESLTRHTDYGAKGLNEIDINQNPMAQFATWLHEAEQAEIFEPNAMVISTVDADGQPTSRTVLLKGLDDTGFEFVTNYESRKGKSLRANPSVALLFPWYALKRQVMIVGTAVATDAATSDAYFARRPQGAQLAAWASDQSEPIARREILDERMAALEAQYPEGTHVPRPEKWGSFRVVPSSIEFWQGRSKRFHDRLRFTALDDGTWKLERLQP</sequence>
<keyword evidence="2 5" id="KW-0285">Flavoprotein</keyword>
<dbReference type="Gene3D" id="2.30.110.10">
    <property type="entry name" value="Electron Transport, Fmn-binding Protein, Chain A"/>
    <property type="match status" value="1"/>
</dbReference>
<comment type="catalytic activity">
    <reaction evidence="5">
        <text>pyridoxamine 5'-phosphate + O2 + H2O = pyridoxal 5'-phosphate + H2O2 + NH4(+)</text>
        <dbReference type="Rhea" id="RHEA:15817"/>
        <dbReference type="ChEBI" id="CHEBI:15377"/>
        <dbReference type="ChEBI" id="CHEBI:15379"/>
        <dbReference type="ChEBI" id="CHEBI:16240"/>
        <dbReference type="ChEBI" id="CHEBI:28938"/>
        <dbReference type="ChEBI" id="CHEBI:58451"/>
        <dbReference type="ChEBI" id="CHEBI:597326"/>
        <dbReference type="EC" id="1.4.3.5"/>
    </reaction>
</comment>
<comment type="function">
    <text evidence="5">Catalyzes the oxidation of either pyridoxine 5'-phosphate (PNP) or pyridoxamine 5'-phosphate (PMP) into pyridoxal 5'-phosphate (PLP).</text>
</comment>
<comment type="catalytic activity">
    <reaction evidence="5">
        <text>pyridoxine 5'-phosphate + O2 = pyridoxal 5'-phosphate + H2O2</text>
        <dbReference type="Rhea" id="RHEA:15149"/>
        <dbReference type="ChEBI" id="CHEBI:15379"/>
        <dbReference type="ChEBI" id="CHEBI:16240"/>
        <dbReference type="ChEBI" id="CHEBI:58589"/>
        <dbReference type="ChEBI" id="CHEBI:597326"/>
        <dbReference type="EC" id="1.4.3.5"/>
    </reaction>
</comment>
<evidence type="ECO:0000259" key="7">
    <source>
        <dbReference type="Pfam" id="PF01243"/>
    </source>
</evidence>
<feature type="binding site" evidence="5 6">
    <location>
        <begin position="60"/>
        <end position="65"/>
    </location>
    <ligand>
        <name>FMN</name>
        <dbReference type="ChEBI" id="CHEBI:58210"/>
    </ligand>
</feature>
<dbReference type="InterPro" id="IPR011576">
    <property type="entry name" value="Pyridox_Oxase_N"/>
</dbReference>
<evidence type="ECO:0000256" key="3">
    <source>
        <dbReference type="ARBA" id="ARBA00022643"/>
    </source>
</evidence>
<dbReference type="NCBIfam" id="NF004231">
    <property type="entry name" value="PRK05679.1"/>
    <property type="match status" value="1"/>
</dbReference>